<dbReference type="PANTHER" id="PTHR37804">
    <property type="entry name" value="CDAA REGULATORY PROTEIN CDAR"/>
    <property type="match status" value="1"/>
</dbReference>
<evidence type="ECO:0000256" key="1">
    <source>
        <dbReference type="SAM" id="Phobius"/>
    </source>
</evidence>
<dbReference type="Proteomes" id="UP000007519">
    <property type="component" value="Chromosome"/>
</dbReference>
<dbReference type="InterPro" id="IPR053154">
    <property type="entry name" value="c-di-AMP_regulator"/>
</dbReference>
<gene>
    <name evidence="2" type="ordered locus">SGRA_3615</name>
</gene>
<keyword evidence="1" id="KW-0812">Transmembrane</keyword>
<name>H6L5T9_SAPGL</name>
<evidence type="ECO:0000313" key="2">
    <source>
        <dbReference type="EMBL" id="AFC26339.1"/>
    </source>
</evidence>
<dbReference type="Gene3D" id="2.170.120.40">
    <property type="entry name" value="YbbR-like domain"/>
    <property type="match status" value="1"/>
</dbReference>
<dbReference type="eggNOG" id="COG4856">
    <property type="taxonomic scope" value="Bacteria"/>
</dbReference>
<feature type="transmembrane region" description="Helical" evidence="1">
    <location>
        <begin position="21"/>
        <end position="41"/>
    </location>
</feature>
<dbReference type="AlphaFoldDB" id="H6L5T9"/>
<dbReference type="STRING" id="984262.SGRA_3615"/>
<keyword evidence="3" id="KW-1185">Reference proteome</keyword>
<keyword evidence="1" id="KW-0472">Membrane</keyword>
<dbReference type="PANTHER" id="PTHR37804:SF1">
    <property type="entry name" value="CDAA REGULATORY PROTEIN CDAR"/>
    <property type="match status" value="1"/>
</dbReference>
<dbReference type="KEGG" id="sgn:SGRA_3615"/>
<sequence length="331" mass="37931">MKMPKMPNRQEIKAFLKTDRAILMICIGIAFIFWLFTKLSYNYRSTLNFALEYKLPEDKVLSLPPPDNIDIDVEASGWDLLGRWFSRGEFVLDLNIHDDNPQTLNAMNIKSRISRQLSDDIKILEIRPDFIQLQPEAPAEKEIPLVLDNQLELAPQHHFKSEIQLQPATVKIHGPASVVSEIKSWPTVPLIQQKVNSSLIQTVRLKPHPNSNVRFEPNEVKMIATVEPTTEKRLAVEIQKKGIPDSLLLVLLPKKVEISCIVGLSDYDRLSARDFEIIADFSKIDPTQNKSIRLQLKRKPKSVSYLQYQPKKVDYIIRSKTLMAQDSAKVD</sequence>
<evidence type="ECO:0000313" key="3">
    <source>
        <dbReference type="Proteomes" id="UP000007519"/>
    </source>
</evidence>
<dbReference type="EMBL" id="CP002831">
    <property type="protein sequence ID" value="AFC26339.1"/>
    <property type="molecule type" value="Genomic_DNA"/>
</dbReference>
<organism evidence="2 3">
    <name type="scientific">Saprospira grandis (strain Lewin)</name>
    <dbReference type="NCBI Taxonomy" id="984262"/>
    <lineage>
        <taxon>Bacteria</taxon>
        <taxon>Pseudomonadati</taxon>
        <taxon>Bacteroidota</taxon>
        <taxon>Saprospiria</taxon>
        <taxon>Saprospirales</taxon>
        <taxon>Saprospiraceae</taxon>
        <taxon>Saprospira</taxon>
    </lineage>
</organism>
<evidence type="ECO:0008006" key="4">
    <source>
        <dbReference type="Google" id="ProtNLM"/>
    </source>
</evidence>
<reference evidence="2 3" key="1">
    <citation type="journal article" date="2012" name="Stand. Genomic Sci.">
        <title>Complete genome sequencing and analysis of Saprospira grandis str. Lewin, a predatory marine bacterium.</title>
        <authorList>
            <person name="Saw J.H."/>
            <person name="Yuryev A."/>
            <person name="Kanbe M."/>
            <person name="Hou S."/>
            <person name="Young A.G."/>
            <person name="Aizawa S."/>
            <person name="Alam M."/>
        </authorList>
    </citation>
    <scope>NUCLEOTIDE SEQUENCE [LARGE SCALE GENOMIC DNA]</scope>
    <source>
        <strain evidence="2 3">Lewin</strain>
    </source>
</reference>
<dbReference type="Gene3D" id="2.170.120.30">
    <property type="match status" value="1"/>
</dbReference>
<keyword evidence="1" id="KW-1133">Transmembrane helix</keyword>
<protein>
    <recommendedName>
        <fullName evidence="4">YbbR family protein</fullName>
    </recommendedName>
</protein>
<accession>H6L5T9</accession>
<dbReference type="HOGENOM" id="CLU_069602_1_0_10"/>
<proteinExistence type="predicted"/>